<dbReference type="GO" id="GO:0006511">
    <property type="term" value="P:ubiquitin-dependent protein catabolic process"/>
    <property type="evidence" value="ECO:0007669"/>
    <property type="project" value="InterPro"/>
</dbReference>
<proteinExistence type="inferred from homology"/>
<dbReference type="SUPFAM" id="SSF74788">
    <property type="entry name" value="Cullin repeat-like"/>
    <property type="match status" value="1"/>
</dbReference>
<evidence type="ECO:0000259" key="6">
    <source>
        <dbReference type="PROSITE" id="PS50069"/>
    </source>
</evidence>
<reference evidence="8" key="1">
    <citation type="submission" date="2015-09" db="EMBL/GenBank/DDBJ databases">
        <authorList>
            <consortium name="Pathogen Informatics"/>
        </authorList>
    </citation>
    <scope>NUCLEOTIDE SEQUENCE [LARGE SCALE GENOMIC DNA]</scope>
    <source>
        <strain evidence="8">Lake Konstanz</strain>
    </source>
</reference>
<dbReference type="InterPro" id="IPR036317">
    <property type="entry name" value="Cullin_homology_sf"/>
</dbReference>
<accession>A0A0S4KHD2</accession>
<keyword evidence="3" id="KW-0832">Ubl conjugation</keyword>
<keyword evidence="8" id="KW-1185">Reference proteome</keyword>
<dbReference type="AlphaFoldDB" id="A0A0S4KHD2"/>
<dbReference type="PROSITE" id="PS50069">
    <property type="entry name" value="CULLIN_2"/>
    <property type="match status" value="1"/>
</dbReference>
<dbReference type="InterPro" id="IPR036390">
    <property type="entry name" value="WH_DNA-bd_sf"/>
</dbReference>
<dbReference type="SUPFAM" id="SSF46785">
    <property type="entry name" value="Winged helix' DNA-binding domain"/>
    <property type="match status" value="1"/>
</dbReference>
<dbReference type="Gene3D" id="1.20.1310.10">
    <property type="entry name" value="Cullin Repeats"/>
    <property type="match status" value="2"/>
</dbReference>
<dbReference type="Gene3D" id="1.10.10.10">
    <property type="entry name" value="Winged helix-like DNA-binding domain superfamily/Winged helix DNA-binding domain"/>
    <property type="match status" value="1"/>
</dbReference>
<dbReference type="InterPro" id="IPR059120">
    <property type="entry name" value="Cullin-like_AB"/>
</dbReference>
<dbReference type="FunFam" id="1.10.10.10:FF:000014">
    <property type="entry name" value="Cullin 1"/>
    <property type="match status" value="1"/>
</dbReference>
<dbReference type="GO" id="GO:0031625">
    <property type="term" value="F:ubiquitin protein ligase binding"/>
    <property type="evidence" value="ECO:0007669"/>
    <property type="project" value="InterPro"/>
</dbReference>
<dbReference type="InterPro" id="IPR016158">
    <property type="entry name" value="Cullin_homology"/>
</dbReference>
<sequence>LSTLISKRVARAIDEISLASLDSILQTLHETWRFHILTISRTSEFLFYFNRHFCKPRNIPTITELGVSLFRDQLLTRKTVCQRIQDSFIERVKKERGGEGTSLEPLLFVSTVLHSINGLFVIQKAYLNELRIAQTETVQLNSSSPVVRFVTIYHEELAKERHICQLTLGERSLPPVESLMQEVWLLQSKEKMLCSDQLKALLSTRDDTSLRLVYSTFEEVSEGDTFAAVVKQFFFDEVASCSSDIAGVERILELEKFKKRMREMYSESERNSRRCDALTKSFHDALDRITGVAEALTSYLEAKNATSDDVQFENVVDDIISVFKSLSDKDLFEVAYKTYLAKRLLTAGLTQLEEDRERLFISKFKREVGCSFTSRIEGMFTDRKASDEVNTLFHEFVSTSRSLPYELSVLVLTSGFWPQYLASSSSLIPDLQMGAQLFTSFYLQRHTTRRLEFCVHQGTCEVKVHLHNRRFDATLPVSCVGVISMFQQDEKQSPSAISEVLHIPLAEVIRALMALSRQCQTHNGLLCCDSRGVNSITQFWFNTDFRSKSTKFRVLEANLKEKLKVDTVRAKTDDDRKFKVDAAIVRIMKSRRTLSHSSLVMEVQRVAAQSFEASHDDIKRRIEHLLEREFIARSVDVAGWYVYVA</sequence>
<dbReference type="InterPro" id="IPR001373">
    <property type="entry name" value="Cullin_N"/>
</dbReference>
<dbReference type="OrthoDB" id="27073at2759"/>
<dbReference type="SMART" id="SM00884">
    <property type="entry name" value="Cullin_Nedd8"/>
    <property type="match status" value="1"/>
</dbReference>
<dbReference type="Pfam" id="PF10557">
    <property type="entry name" value="Cullin_Nedd8"/>
    <property type="match status" value="1"/>
</dbReference>
<dbReference type="InterPro" id="IPR016159">
    <property type="entry name" value="Cullin_repeat-like_dom_sf"/>
</dbReference>
<evidence type="ECO:0000313" key="7">
    <source>
        <dbReference type="EMBL" id="CUI15115.1"/>
    </source>
</evidence>
<evidence type="ECO:0000256" key="5">
    <source>
        <dbReference type="RuleBase" id="RU003829"/>
    </source>
</evidence>
<gene>
    <name evidence="7" type="ORF">BSAL_27210</name>
</gene>
<dbReference type="PANTHER" id="PTHR11932">
    <property type="entry name" value="CULLIN"/>
    <property type="match status" value="1"/>
</dbReference>
<dbReference type="SUPFAM" id="SSF75632">
    <property type="entry name" value="Cullin homology domain"/>
    <property type="match status" value="1"/>
</dbReference>
<evidence type="ECO:0000256" key="3">
    <source>
        <dbReference type="ARBA" id="ARBA00022843"/>
    </source>
</evidence>
<keyword evidence="2" id="KW-1017">Isopeptide bond</keyword>
<feature type="non-terminal residue" evidence="7">
    <location>
        <position position="1"/>
    </location>
</feature>
<dbReference type="Pfam" id="PF26557">
    <property type="entry name" value="Cullin_AB"/>
    <property type="match status" value="1"/>
</dbReference>
<dbReference type="VEuPathDB" id="TriTrypDB:BSAL_27210"/>
<dbReference type="InterPro" id="IPR036388">
    <property type="entry name" value="WH-like_DNA-bd_sf"/>
</dbReference>
<protein>
    <submittedName>
        <fullName evidence="7">Cullin, putative</fullName>
    </submittedName>
</protein>
<organism evidence="7 8">
    <name type="scientific">Bodo saltans</name>
    <name type="common">Flagellated protozoan</name>
    <dbReference type="NCBI Taxonomy" id="75058"/>
    <lineage>
        <taxon>Eukaryota</taxon>
        <taxon>Discoba</taxon>
        <taxon>Euglenozoa</taxon>
        <taxon>Kinetoplastea</taxon>
        <taxon>Metakinetoplastina</taxon>
        <taxon>Eubodonida</taxon>
        <taxon>Bodonidae</taxon>
        <taxon>Bodo</taxon>
    </lineage>
</organism>
<dbReference type="InterPro" id="IPR045093">
    <property type="entry name" value="Cullin"/>
</dbReference>
<evidence type="ECO:0000313" key="8">
    <source>
        <dbReference type="Proteomes" id="UP000051952"/>
    </source>
</evidence>
<dbReference type="Proteomes" id="UP000051952">
    <property type="component" value="Unassembled WGS sequence"/>
</dbReference>
<evidence type="ECO:0000256" key="2">
    <source>
        <dbReference type="ARBA" id="ARBA00022499"/>
    </source>
</evidence>
<dbReference type="Pfam" id="PF00888">
    <property type="entry name" value="Cullin"/>
    <property type="match status" value="1"/>
</dbReference>
<dbReference type="SMART" id="SM00182">
    <property type="entry name" value="CULLIN"/>
    <property type="match status" value="1"/>
</dbReference>
<evidence type="ECO:0000256" key="1">
    <source>
        <dbReference type="ARBA" id="ARBA00006019"/>
    </source>
</evidence>
<dbReference type="InterPro" id="IPR019559">
    <property type="entry name" value="Cullin_neddylation_domain"/>
</dbReference>
<comment type="similarity">
    <text evidence="1 4 5">Belongs to the cullin family.</text>
</comment>
<dbReference type="Gene3D" id="3.30.230.130">
    <property type="entry name" value="Cullin, Chain C, Domain 2"/>
    <property type="match status" value="1"/>
</dbReference>
<dbReference type="EMBL" id="CYKH01001840">
    <property type="protein sequence ID" value="CUI15115.1"/>
    <property type="molecule type" value="Genomic_DNA"/>
</dbReference>
<feature type="domain" description="Cullin family profile" evidence="6">
    <location>
        <begin position="266"/>
        <end position="516"/>
    </location>
</feature>
<name>A0A0S4KHD2_BODSA</name>
<dbReference type="OMA" id="MFKDMTI"/>
<evidence type="ECO:0000256" key="4">
    <source>
        <dbReference type="PROSITE-ProRule" id="PRU00330"/>
    </source>
</evidence>